<comment type="caution">
    <text evidence="2">The sequence shown here is derived from an EMBL/GenBank/DDBJ whole genome shotgun (WGS) entry which is preliminary data.</text>
</comment>
<dbReference type="AlphaFoldDB" id="A0A940DHV6"/>
<dbReference type="SUPFAM" id="SSF89550">
    <property type="entry name" value="PHP domain-like"/>
    <property type="match status" value="1"/>
</dbReference>
<dbReference type="CDD" id="cd07432">
    <property type="entry name" value="PHP_HisPPase"/>
    <property type="match status" value="1"/>
</dbReference>
<sequence length="444" mass="50952">MAKLFQDKFVIRKSDNRLYYHKTVEIPEGTDRVIVRYDYYPVKIPGKEWENEIDLVLTDSKGDIGTRGHAVREVEISEYYAPTGYEPRKPEGVWDVIFGAGRMIGDEVTVEFELEFIEKERRFYAGDTHCHTNNSDGSFTYDEIADKAQKKGLEFLIMTDHNRTVLGSLPMRKGLTMIYGVELTYPTGHSNLWGVHKPYSGSFVAETLEEWKQKRDEARRNGALVSINHPLCTKCPWKWSLEGLEEDCVEVWNGAMRPDNQRCIEWWHSRLVNGEKLPMVGGSDYHRDYVVTDFLGSPVTYVLAESRSPEDILKAIKEGRTSVSDKIGDTFIDMTCGEARLGDTVPFTGSETVKVSVRKLRRNHTLYIKDAEGVMYEYTAKKTGDFEVEVPVRSKGFVRAEVKTNYKGVKLLLLNLALYLMMREQAFKPMPEFTYALTAPIYFD</sequence>
<name>A0A940DHV6_9FIRM</name>
<feature type="domain" description="Polymerase/histidinol phosphatase N-terminal" evidence="1">
    <location>
        <begin position="126"/>
        <end position="187"/>
    </location>
</feature>
<dbReference type="Pfam" id="PF13263">
    <property type="entry name" value="PHP_C"/>
    <property type="match status" value="1"/>
</dbReference>
<evidence type="ECO:0000259" key="1">
    <source>
        <dbReference type="SMART" id="SM00481"/>
    </source>
</evidence>
<dbReference type="PANTHER" id="PTHR42924">
    <property type="entry name" value="EXONUCLEASE"/>
    <property type="match status" value="1"/>
</dbReference>
<dbReference type="EMBL" id="JADINF010000172">
    <property type="protein sequence ID" value="MBO8424716.1"/>
    <property type="molecule type" value="Genomic_DNA"/>
</dbReference>
<dbReference type="InterPro" id="IPR003141">
    <property type="entry name" value="Pol/His_phosphatase_N"/>
</dbReference>
<reference evidence="2" key="2">
    <citation type="journal article" date="2021" name="PeerJ">
        <title>Extensive microbial diversity within the chicken gut microbiome revealed by metagenomics and culture.</title>
        <authorList>
            <person name="Gilroy R."/>
            <person name="Ravi A."/>
            <person name="Getino M."/>
            <person name="Pursley I."/>
            <person name="Horton D.L."/>
            <person name="Alikhan N.F."/>
            <person name="Baker D."/>
            <person name="Gharbi K."/>
            <person name="Hall N."/>
            <person name="Watson M."/>
            <person name="Adriaenssens E.M."/>
            <person name="Foster-Nyarko E."/>
            <person name="Jarju S."/>
            <person name="Secka A."/>
            <person name="Antonio M."/>
            <person name="Oren A."/>
            <person name="Chaudhuri R.R."/>
            <person name="La Ragione R."/>
            <person name="Hildebrand F."/>
            <person name="Pallen M.J."/>
        </authorList>
    </citation>
    <scope>NUCLEOTIDE SEQUENCE</scope>
    <source>
        <strain evidence="2">517</strain>
    </source>
</reference>
<accession>A0A940DHV6</accession>
<reference evidence="2" key="1">
    <citation type="submission" date="2020-10" db="EMBL/GenBank/DDBJ databases">
        <authorList>
            <person name="Gilroy R."/>
        </authorList>
    </citation>
    <scope>NUCLEOTIDE SEQUENCE</scope>
    <source>
        <strain evidence="2">517</strain>
    </source>
</reference>
<protein>
    <submittedName>
        <fullName evidence="2">PHP domain-containing protein</fullName>
    </submittedName>
</protein>
<dbReference type="GO" id="GO:0035312">
    <property type="term" value="F:5'-3' DNA exonuclease activity"/>
    <property type="evidence" value="ECO:0007669"/>
    <property type="project" value="TreeGrafter"/>
</dbReference>
<organism evidence="2 3">
    <name type="scientific">Candidatus Stercoripulliclostridium pullicola</name>
    <dbReference type="NCBI Taxonomy" id="2840953"/>
    <lineage>
        <taxon>Bacteria</taxon>
        <taxon>Bacillati</taxon>
        <taxon>Bacillota</taxon>
        <taxon>Clostridia</taxon>
        <taxon>Eubacteriales</taxon>
        <taxon>Candidatus Stercoripulliclostridium</taxon>
    </lineage>
</organism>
<dbReference type="NCBIfam" id="NF038032">
    <property type="entry name" value="CehA_McbA_metalo"/>
    <property type="match status" value="1"/>
</dbReference>
<gene>
    <name evidence="2" type="ORF">IAB16_06825</name>
</gene>
<dbReference type="InterPro" id="IPR052018">
    <property type="entry name" value="PHP_domain"/>
</dbReference>
<evidence type="ECO:0000313" key="2">
    <source>
        <dbReference type="EMBL" id="MBO8424716.1"/>
    </source>
</evidence>
<dbReference type="PANTHER" id="PTHR42924:SF3">
    <property type="entry name" value="POLYMERASE_HISTIDINOL PHOSPHATASE N-TERMINAL DOMAIN-CONTAINING PROTEIN"/>
    <property type="match status" value="1"/>
</dbReference>
<dbReference type="SMART" id="SM00481">
    <property type="entry name" value="POLIIIAc"/>
    <property type="match status" value="1"/>
</dbReference>
<dbReference type="GO" id="GO:0004534">
    <property type="term" value="F:5'-3' RNA exonuclease activity"/>
    <property type="evidence" value="ECO:0007669"/>
    <property type="project" value="TreeGrafter"/>
</dbReference>
<dbReference type="InterPro" id="IPR016195">
    <property type="entry name" value="Pol/histidinol_Pase-like"/>
</dbReference>
<dbReference type="Gene3D" id="3.20.20.140">
    <property type="entry name" value="Metal-dependent hydrolases"/>
    <property type="match status" value="1"/>
</dbReference>
<evidence type="ECO:0000313" key="3">
    <source>
        <dbReference type="Proteomes" id="UP000727857"/>
    </source>
</evidence>
<dbReference type="Proteomes" id="UP000727857">
    <property type="component" value="Unassembled WGS sequence"/>
</dbReference>
<proteinExistence type="predicted"/>